<comment type="similarity">
    <text evidence="2">Belongs to the TonB family.</text>
</comment>
<dbReference type="PANTHER" id="PTHR33446:SF2">
    <property type="entry name" value="PROTEIN TONB"/>
    <property type="match status" value="1"/>
</dbReference>
<dbReference type="InterPro" id="IPR037682">
    <property type="entry name" value="TonB_C"/>
</dbReference>
<dbReference type="Pfam" id="PF03544">
    <property type="entry name" value="TonB_C"/>
    <property type="match status" value="1"/>
</dbReference>
<dbReference type="InterPro" id="IPR051045">
    <property type="entry name" value="TonB-dependent_transducer"/>
</dbReference>
<evidence type="ECO:0000313" key="12">
    <source>
        <dbReference type="EMBL" id="VBB45266.1"/>
    </source>
</evidence>
<comment type="subcellular location">
    <subcellularLocation>
        <location evidence="1">Cell inner membrane</location>
        <topology evidence="1">Single-pass membrane protein</topology>
        <orientation evidence="1">Periplasmic side</orientation>
    </subcellularLocation>
</comment>
<dbReference type="GO" id="GO:0055085">
    <property type="term" value="P:transmembrane transport"/>
    <property type="evidence" value="ECO:0007669"/>
    <property type="project" value="InterPro"/>
</dbReference>
<dbReference type="EMBL" id="UPXZ01000024">
    <property type="protein sequence ID" value="VBB45266.1"/>
    <property type="molecule type" value="Genomic_DNA"/>
</dbReference>
<keyword evidence="9 10" id="KW-0472">Membrane</keyword>
<dbReference type="PANTHER" id="PTHR33446">
    <property type="entry name" value="PROTEIN TONB-RELATED"/>
    <property type="match status" value="1"/>
</dbReference>
<dbReference type="SUPFAM" id="SSF74653">
    <property type="entry name" value="TolA/TonB C-terminal domain"/>
    <property type="match status" value="1"/>
</dbReference>
<dbReference type="PRINTS" id="PR01374">
    <property type="entry name" value="TONBPROTEIN"/>
</dbReference>
<evidence type="ECO:0000256" key="8">
    <source>
        <dbReference type="ARBA" id="ARBA00022989"/>
    </source>
</evidence>
<organism evidence="12">
    <name type="scientific">uncultured Paludibacter sp</name>
    <dbReference type="NCBI Taxonomy" id="497635"/>
    <lineage>
        <taxon>Bacteria</taxon>
        <taxon>Pseudomonadati</taxon>
        <taxon>Bacteroidota</taxon>
        <taxon>Bacteroidia</taxon>
        <taxon>Bacteroidales</taxon>
        <taxon>Paludibacteraceae</taxon>
        <taxon>Paludibacter</taxon>
        <taxon>environmental samples</taxon>
    </lineage>
</organism>
<feature type="domain" description="TonB C-terminal" evidence="11">
    <location>
        <begin position="184"/>
        <end position="274"/>
    </location>
</feature>
<keyword evidence="7" id="KW-0653">Protein transport</keyword>
<dbReference type="GO" id="GO:0015031">
    <property type="term" value="P:protein transport"/>
    <property type="evidence" value="ECO:0007669"/>
    <property type="project" value="UniProtKB-KW"/>
</dbReference>
<dbReference type="GO" id="GO:0030288">
    <property type="term" value="C:outer membrane-bounded periplasmic space"/>
    <property type="evidence" value="ECO:0007669"/>
    <property type="project" value="InterPro"/>
</dbReference>
<evidence type="ECO:0000259" key="11">
    <source>
        <dbReference type="PROSITE" id="PS52015"/>
    </source>
</evidence>
<dbReference type="InterPro" id="IPR003538">
    <property type="entry name" value="TonB"/>
</dbReference>
<reference evidence="12" key="1">
    <citation type="submission" date="2018-07" db="EMBL/GenBank/DDBJ databases">
        <authorList>
            <consortium name="Genoscope - CEA"/>
            <person name="William W."/>
        </authorList>
    </citation>
    <scope>NUCLEOTIDE SEQUENCE</scope>
    <source>
        <strain evidence="12">IK1</strain>
    </source>
</reference>
<feature type="transmembrane region" description="Helical" evidence="10">
    <location>
        <begin position="38"/>
        <end position="57"/>
    </location>
</feature>
<dbReference type="PROSITE" id="PS52015">
    <property type="entry name" value="TONB_CTD"/>
    <property type="match status" value="1"/>
</dbReference>
<dbReference type="NCBIfam" id="TIGR01352">
    <property type="entry name" value="tonB_Cterm"/>
    <property type="match status" value="1"/>
</dbReference>
<keyword evidence="8 10" id="KW-1133">Transmembrane helix</keyword>
<keyword evidence="6 10" id="KW-0812">Transmembrane</keyword>
<dbReference type="InterPro" id="IPR006260">
    <property type="entry name" value="TonB/TolA_C"/>
</dbReference>
<evidence type="ECO:0000256" key="7">
    <source>
        <dbReference type="ARBA" id="ARBA00022927"/>
    </source>
</evidence>
<keyword evidence="5" id="KW-0997">Cell inner membrane</keyword>
<proteinExistence type="inferred from homology"/>
<sequence length="274" mass="31048">MAREINLTSNEWCNIIFEGKNKEYGAYLLRKESSKRHWTAFAMVTMLVILTFSFSKISNKLFLNKEKEIYSDVIEITKLPPPEKDKEPIRPQIETPKSKPVFPQIKFIAPVIKPDDQVRPEDEIPPASVLTETQAVISDRNAEGDINGVDPRTLETNTEITGEKIEDNDVHNMVGLEIQPSFPGGEAELMKFLSENIKYPTIPQENNVQGKVTVQFVIGKDGSIEDVQIAKGVDRYLDAEAMRVIKSMPKWIPGKQGGRAVRVKYYVPVNFKLQ</sequence>
<dbReference type="GO" id="GO:0015891">
    <property type="term" value="P:siderophore transport"/>
    <property type="evidence" value="ECO:0007669"/>
    <property type="project" value="InterPro"/>
</dbReference>
<evidence type="ECO:0000256" key="4">
    <source>
        <dbReference type="ARBA" id="ARBA00022475"/>
    </source>
</evidence>
<evidence type="ECO:0000256" key="9">
    <source>
        <dbReference type="ARBA" id="ARBA00023136"/>
    </source>
</evidence>
<gene>
    <name evidence="12" type="ORF">TRIP_D300154</name>
</gene>
<dbReference type="Gene3D" id="3.30.1150.10">
    <property type="match status" value="1"/>
</dbReference>
<name>A0A653AB29_9BACT</name>
<keyword evidence="3" id="KW-0813">Transport</keyword>
<dbReference type="FunFam" id="3.30.1150.10:FF:000002">
    <property type="entry name" value="Energy transducer TonB"/>
    <property type="match status" value="1"/>
</dbReference>
<evidence type="ECO:0000256" key="2">
    <source>
        <dbReference type="ARBA" id="ARBA00006555"/>
    </source>
</evidence>
<evidence type="ECO:0000256" key="10">
    <source>
        <dbReference type="SAM" id="Phobius"/>
    </source>
</evidence>
<dbReference type="GO" id="GO:0031992">
    <property type="term" value="F:energy transducer activity"/>
    <property type="evidence" value="ECO:0007669"/>
    <property type="project" value="InterPro"/>
</dbReference>
<evidence type="ECO:0000256" key="6">
    <source>
        <dbReference type="ARBA" id="ARBA00022692"/>
    </source>
</evidence>
<evidence type="ECO:0000256" key="1">
    <source>
        <dbReference type="ARBA" id="ARBA00004383"/>
    </source>
</evidence>
<accession>A0A653AB29</accession>
<dbReference type="AlphaFoldDB" id="A0A653AB29"/>
<evidence type="ECO:0000256" key="3">
    <source>
        <dbReference type="ARBA" id="ARBA00022448"/>
    </source>
</evidence>
<protein>
    <submittedName>
        <fullName evidence="12">TonB family domain-containing protein</fullName>
    </submittedName>
</protein>
<evidence type="ECO:0000256" key="5">
    <source>
        <dbReference type="ARBA" id="ARBA00022519"/>
    </source>
</evidence>
<dbReference type="GO" id="GO:0098797">
    <property type="term" value="C:plasma membrane protein complex"/>
    <property type="evidence" value="ECO:0007669"/>
    <property type="project" value="TreeGrafter"/>
</dbReference>
<keyword evidence="4" id="KW-1003">Cell membrane</keyword>